<accession>A0AA88QNQ4</accession>
<dbReference type="AlphaFoldDB" id="A0AA88QNQ4"/>
<feature type="domain" description="DJ-1/PfpI" evidence="3">
    <location>
        <begin position="242"/>
        <end position="314"/>
    </location>
</feature>
<evidence type="ECO:0000313" key="5">
    <source>
        <dbReference type="Proteomes" id="UP001187471"/>
    </source>
</evidence>
<name>A0AA88QNQ4_9ASTE</name>
<dbReference type="PANTHER" id="PTHR48094">
    <property type="entry name" value="PROTEIN/NUCLEIC ACID DEGLYCASE DJ-1-RELATED"/>
    <property type="match status" value="1"/>
</dbReference>
<dbReference type="CDD" id="cd03135">
    <property type="entry name" value="GATase1_DJ-1"/>
    <property type="match status" value="1"/>
</dbReference>
<keyword evidence="2" id="KW-0677">Repeat</keyword>
<dbReference type="SUPFAM" id="SSF52317">
    <property type="entry name" value="Class I glutamine amidotransferase-like"/>
    <property type="match status" value="2"/>
</dbReference>
<keyword evidence="5" id="KW-1185">Reference proteome</keyword>
<evidence type="ECO:0000259" key="3">
    <source>
        <dbReference type="Pfam" id="PF01965"/>
    </source>
</evidence>
<dbReference type="InterPro" id="IPR002818">
    <property type="entry name" value="DJ-1/PfpI"/>
</dbReference>
<feature type="domain" description="DJ-1/PfpI" evidence="3">
    <location>
        <begin position="16"/>
        <end position="201"/>
    </location>
</feature>
<evidence type="ECO:0000256" key="2">
    <source>
        <dbReference type="ARBA" id="ARBA00022737"/>
    </source>
</evidence>
<dbReference type="InterPro" id="IPR029062">
    <property type="entry name" value="Class_I_gatase-like"/>
</dbReference>
<sequence length="385" mass="41616">MASTVPQIVAFYGYIQVLVPVANGTEPMEAVITIDILRRAGAVVTVASVEKQLCVNMHNGLDIVADSLISDCANTIFDLIALPGGLPGGAATLRDCAILESMVKRQDAEGRLYAAICAAPALALGSWGLLKDKKVMTIYLVRQIHRSDEKLGFCQATCYPYFTDQLCAATADESRVVRDGNVVTSRGPGTTMEFSMALVEQLFGKEKAIELSKALALPSNHEDEFSIAETNPINWTSDTCPKILLPIANGIEAMEAIMMIDVLRWAEAETFVVSIEDTLEVKSSQNVILVADMLLDDALTKHSYDLIVLPGKNATTFPKTCNAFLDSGELANRVLIDGCLITGTGLGTSLEFSLAIVRKLLGPKKVLELAKALFFLRPLGFHEFV</sequence>
<proteinExistence type="inferred from homology"/>
<gene>
    <name evidence="4" type="ORF">RJ640_024866</name>
</gene>
<comment type="caution">
    <text evidence="4">The sequence shown here is derived from an EMBL/GenBank/DDBJ whole genome shotgun (WGS) entry which is preliminary data.</text>
</comment>
<dbReference type="PANTHER" id="PTHR48094:SF12">
    <property type="entry name" value="PARKINSON DISEASE PROTEIN 7 HOMOLOG"/>
    <property type="match status" value="1"/>
</dbReference>
<dbReference type="Pfam" id="PF01965">
    <property type="entry name" value="DJ-1_PfpI"/>
    <property type="match status" value="2"/>
</dbReference>
<dbReference type="GO" id="GO:1903189">
    <property type="term" value="P:glyoxal metabolic process"/>
    <property type="evidence" value="ECO:0007669"/>
    <property type="project" value="TreeGrafter"/>
</dbReference>
<dbReference type="InterPro" id="IPR050325">
    <property type="entry name" value="Prot/Nucl_acid_deglycase"/>
</dbReference>
<comment type="similarity">
    <text evidence="1">Belongs to the peptidase C56 family.</text>
</comment>
<dbReference type="Gene3D" id="3.40.50.880">
    <property type="match status" value="3"/>
</dbReference>
<organism evidence="4 5">
    <name type="scientific">Escallonia rubra</name>
    <dbReference type="NCBI Taxonomy" id="112253"/>
    <lineage>
        <taxon>Eukaryota</taxon>
        <taxon>Viridiplantae</taxon>
        <taxon>Streptophyta</taxon>
        <taxon>Embryophyta</taxon>
        <taxon>Tracheophyta</taxon>
        <taxon>Spermatophyta</taxon>
        <taxon>Magnoliopsida</taxon>
        <taxon>eudicotyledons</taxon>
        <taxon>Gunneridae</taxon>
        <taxon>Pentapetalae</taxon>
        <taxon>asterids</taxon>
        <taxon>campanulids</taxon>
        <taxon>Escalloniales</taxon>
        <taxon>Escalloniaceae</taxon>
        <taxon>Escallonia</taxon>
    </lineage>
</organism>
<dbReference type="EMBL" id="JAVXUO010002422">
    <property type="protein sequence ID" value="KAK2973383.1"/>
    <property type="molecule type" value="Genomic_DNA"/>
</dbReference>
<dbReference type="GO" id="GO:0005737">
    <property type="term" value="C:cytoplasm"/>
    <property type="evidence" value="ECO:0007669"/>
    <property type="project" value="TreeGrafter"/>
</dbReference>
<evidence type="ECO:0000256" key="1">
    <source>
        <dbReference type="ARBA" id="ARBA00008542"/>
    </source>
</evidence>
<evidence type="ECO:0000313" key="4">
    <source>
        <dbReference type="EMBL" id="KAK2973383.1"/>
    </source>
</evidence>
<reference evidence="4" key="1">
    <citation type="submission" date="2022-12" db="EMBL/GenBank/DDBJ databases">
        <title>Draft genome assemblies for two species of Escallonia (Escalloniales).</title>
        <authorList>
            <person name="Chanderbali A."/>
            <person name="Dervinis C."/>
            <person name="Anghel I."/>
            <person name="Soltis D."/>
            <person name="Soltis P."/>
            <person name="Zapata F."/>
        </authorList>
    </citation>
    <scope>NUCLEOTIDE SEQUENCE</scope>
    <source>
        <strain evidence="4">UCBG92.1500</strain>
        <tissue evidence="4">Leaf</tissue>
    </source>
</reference>
<dbReference type="Proteomes" id="UP001187471">
    <property type="component" value="Unassembled WGS sequence"/>
</dbReference>
<dbReference type="FunFam" id="3.40.50.880:FF:000015">
    <property type="entry name" value="Protein DJ-1 homolog C"/>
    <property type="match status" value="1"/>
</dbReference>
<protein>
    <recommendedName>
        <fullName evidence="3">DJ-1/PfpI domain-containing protein</fullName>
    </recommendedName>
</protein>